<keyword evidence="4" id="KW-0804">Transcription</keyword>
<evidence type="ECO:0000256" key="6">
    <source>
        <dbReference type="SAM" id="Phobius"/>
    </source>
</evidence>
<gene>
    <name evidence="8" type="ORF">Nepgr_001389</name>
</gene>
<dbReference type="PANTHER" id="PTHR31744:SF210">
    <property type="entry name" value="NAC DOMAIN-CONTAINING PROTEIN 86-LIKE"/>
    <property type="match status" value="1"/>
</dbReference>
<keyword evidence="2" id="KW-0805">Transcription regulation</keyword>
<dbReference type="InterPro" id="IPR036093">
    <property type="entry name" value="NAC_dom_sf"/>
</dbReference>
<keyword evidence="6" id="KW-1133">Transmembrane helix</keyword>
<dbReference type="InterPro" id="IPR003441">
    <property type="entry name" value="NAC-dom"/>
</dbReference>
<keyword evidence="6" id="KW-0472">Membrane</keyword>
<protein>
    <recommendedName>
        <fullName evidence="7">NAC domain-containing protein</fullName>
    </recommendedName>
</protein>
<dbReference type="Gene3D" id="2.170.150.80">
    <property type="entry name" value="NAC domain"/>
    <property type="match status" value="1"/>
</dbReference>
<name>A0AAD3P2M7_NEPGR</name>
<dbReference type="EMBL" id="BSYO01000001">
    <property type="protein sequence ID" value="GMG99549.1"/>
    <property type="molecule type" value="Genomic_DNA"/>
</dbReference>
<keyword evidence="5" id="KW-0539">Nucleus</keyword>
<evidence type="ECO:0000256" key="1">
    <source>
        <dbReference type="ARBA" id="ARBA00004123"/>
    </source>
</evidence>
<evidence type="ECO:0000256" key="3">
    <source>
        <dbReference type="ARBA" id="ARBA00023125"/>
    </source>
</evidence>
<comment type="subcellular location">
    <subcellularLocation>
        <location evidence="1">Nucleus</location>
    </subcellularLocation>
</comment>
<sequence length="552" mass="62441">MAPVSLPPGFRFHPTDEELVDYYLNKKINGREIDLDIIPEVNLYKCEPWELPSKSLLPSKDLEWYFFSPTDRKYPNGSRTNRATKAGYWKATGKDRLVSSQMRTIGTKKTLVYYRGRAPHGSRTDWLMHEYRLHETECDVLASGLQDAYALCRVFKKSAPVSPKAEPRYDFKNINQMSSDGSSSNIDIYSEGRCNDLDGSDYSIPVKRSSPSITLSGSSLHDDQWMKYLADEEFSFPTPPLRNYGSIPYPPSQVDVALECARLQHRSTVTSLEAMPGASHLTMAQSPCFNGGMRNESDIIEEILSVAQASQDLIYQSDEAGRHECLRSLLSNFLRHGFMGSYNGKNVGSEYNSISAENILGSQSHHEIQGDAGDQINFGYLDDTNMDNSHFGFFTDNCTNKGFKDDDGGGGDEFSTTPSFEVFEEVEVNHRLYVSNRGLAETRFHRMQPSKMVRVHLQQQPRLKEVTHSKPNHSHSLSWFVRQFKSRFRAISTQEEAKLKKNDDTGKSDTASFLRRSAEGIMSMWFMNRLGTSVTIILALFTIWPNIIAPPA</sequence>
<feature type="transmembrane region" description="Helical" evidence="6">
    <location>
        <begin position="530"/>
        <end position="549"/>
    </location>
</feature>
<keyword evidence="6" id="KW-0812">Transmembrane</keyword>
<keyword evidence="3" id="KW-0238">DNA-binding</keyword>
<evidence type="ECO:0000259" key="7">
    <source>
        <dbReference type="PROSITE" id="PS51005"/>
    </source>
</evidence>
<keyword evidence="9" id="KW-1185">Reference proteome</keyword>
<evidence type="ECO:0000313" key="8">
    <source>
        <dbReference type="EMBL" id="GMG99549.1"/>
    </source>
</evidence>
<dbReference type="AlphaFoldDB" id="A0AAD3P2M7"/>
<dbReference type="GO" id="GO:0003677">
    <property type="term" value="F:DNA binding"/>
    <property type="evidence" value="ECO:0007669"/>
    <property type="project" value="UniProtKB-KW"/>
</dbReference>
<feature type="domain" description="NAC" evidence="7">
    <location>
        <begin position="6"/>
        <end position="157"/>
    </location>
</feature>
<comment type="caution">
    <text evidence="8">The sequence shown here is derived from an EMBL/GenBank/DDBJ whole genome shotgun (WGS) entry which is preliminary data.</text>
</comment>
<dbReference type="Pfam" id="PF02365">
    <property type="entry name" value="NAM"/>
    <property type="match status" value="1"/>
</dbReference>
<dbReference type="FunFam" id="2.170.150.80:FF:000002">
    <property type="entry name" value="Nac domain-containing protein 86"/>
    <property type="match status" value="1"/>
</dbReference>
<dbReference type="PANTHER" id="PTHR31744">
    <property type="entry name" value="PROTEIN CUP-SHAPED COTYLEDON 2-RELATED"/>
    <property type="match status" value="1"/>
</dbReference>
<accession>A0AAD3P2M7</accession>
<evidence type="ECO:0000256" key="5">
    <source>
        <dbReference type="ARBA" id="ARBA00023242"/>
    </source>
</evidence>
<organism evidence="8 9">
    <name type="scientific">Nepenthes gracilis</name>
    <name type="common">Slender pitcher plant</name>
    <dbReference type="NCBI Taxonomy" id="150966"/>
    <lineage>
        <taxon>Eukaryota</taxon>
        <taxon>Viridiplantae</taxon>
        <taxon>Streptophyta</taxon>
        <taxon>Embryophyta</taxon>
        <taxon>Tracheophyta</taxon>
        <taxon>Spermatophyta</taxon>
        <taxon>Magnoliopsida</taxon>
        <taxon>eudicotyledons</taxon>
        <taxon>Gunneridae</taxon>
        <taxon>Pentapetalae</taxon>
        <taxon>Caryophyllales</taxon>
        <taxon>Nepenthaceae</taxon>
        <taxon>Nepenthes</taxon>
    </lineage>
</organism>
<dbReference type="GO" id="GO:0005634">
    <property type="term" value="C:nucleus"/>
    <property type="evidence" value="ECO:0007669"/>
    <property type="project" value="UniProtKB-SubCell"/>
</dbReference>
<evidence type="ECO:0000313" key="9">
    <source>
        <dbReference type="Proteomes" id="UP001279734"/>
    </source>
</evidence>
<dbReference type="PROSITE" id="PS51005">
    <property type="entry name" value="NAC"/>
    <property type="match status" value="1"/>
</dbReference>
<dbReference type="Proteomes" id="UP001279734">
    <property type="component" value="Unassembled WGS sequence"/>
</dbReference>
<reference evidence="8" key="1">
    <citation type="submission" date="2023-05" db="EMBL/GenBank/DDBJ databases">
        <title>Nepenthes gracilis genome sequencing.</title>
        <authorList>
            <person name="Fukushima K."/>
        </authorList>
    </citation>
    <scope>NUCLEOTIDE SEQUENCE</scope>
    <source>
        <strain evidence="8">SING2019-196</strain>
    </source>
</reference>
<dbReference type="SUPFAM" id="SSF101941">
    <property type="entry name" value="NAC domain"/>
    <property type="match status" value="1"/>
</dbReference>
<evidence type="ECO:0000256" key="4">
    <source>
        <dbReference type="ARBA" id="ARBA00023163"/>
    </source>
</evidence>
<evidence type="ECO:0000256" key="2">
    <source>
        <dbReference type="ARBA" id="ARBA00023015"/>
    </source>
</evidence>
<dbReference type="GO" id="GO:0006355">
    <property type="term" value="P:regulation of DNA-templated transcription"/>
    <property type="evidence" value="ECO:0007669"/>
    <property type="project" value="InterPro"/>
</dbReference>
<proteinExistence type="predicted"/>